<feature type="region of interest" description="Disordered" evidence="2">
    <location>
        <begin position="1925"/>
        <end position="1948"/>
    </location>
</feature>
<protein>
    <recommendedName>
        <fullName evidence="5">Methyl methanesulfonate-sensitivity protein 22</fullName>
    </recommendedName>
</protein>
<dbReference type="GO" id="GO:0000724">
    <property type="term" value="P:double-strand break repair via homologous recombination"/>
    <property type="evidence" value="ECO:0007669"/>
    <property type="project" value="TreeGrafter"/>
</dbReference>
<feature type="compositionally biased region" description="Basic and acidic residues" evidence="2">
    <location>
        <begin position="902"/>
        <end position="911"/>
    </location>
</feature>
<feature type="coiled-coil region" evidence="1">
    <location>
        <begin position="1688"/>
        <end position="1715"/>
    </location>
</feature>
<feature type="compositionally biased region" description="Polar residues" evidence="2">
    <location>
        <begin position="405"/>
        <end position="415"/>
    </location>
</feature>
<sequence>MNREVAQAYALGGRSDEVVATSDQEDFDEVDDFDINDDAFGRSQWNASSSTSSGRPRDTQFSLNETQEEALPPFQAHPERVYPVTTAADEQLEEAPFPESQVVGAEAEEVPYLPESQDEARAPSSPASTILLPSSPRAPSPPPSRPAPTSTTYDADSDDDIDMLSTRRRRPVFDESQQSDASPLSQHIATPTRQMRAGSLPPIWPSPEPVIVDMGNAVPEVGGTDMDMFTGEGIDLIPAPRPEAVLTDHALSQAVADPSLEPDLPTIEQDQDSPVKIVVEEASAPEAGTGITSEAEPSQVEVALAQPYENDAGMATEFEEMPPAGEQADPQTVQSQSLEAEAIPEPTTSEPQAQSQAHSLSQVLEAPAAQSLEAGAVPEQSINEPQAQSQGYSLSQVLEGPGSPNIRSTSDPVSFQSVAAPQPQPSPELPRRMDGDPFHDILAPRRDSPEVVIPARPNITRSFSQMSTASSSLSDVPESLPPPIRTESGPSTKAGTSAGAPPSPRTAAALEEARREHQAQQNRSLRTRNPSQLNPYQIEAQRYAAALLRNDWEDALVGQRSVRAQESRRLADEERAAKKTRPTDGADPENESPDWLIDDMADSDDSAYTEVSDGHGGRKRQSRPRRMSGEGVDKENVSPTKRRLAKERRERKEASEKRRKEKMPAIERPAPATIHHPGIKRARPIAPPLRPRSPPRRPTEDLSYLLPQSDDEVDFGSNDVTNSKRLPAFVRGRRGAGDGSGSDSSSSPVLTGIKRKRVIATDDADSSNSLTSDNDLGATSGIQPAGLFDDSSADEARVVAMRRGVSSTARKKKAQDPVNEDSDSDAGYRHLFKDLRRMMPFHMARKYIQDVKNMRKGKAYHSDGHVSSTPEPSSGDEAGRGSSVVDRNQRSTPATSPLPASEEVRPGEARKRTGPRNDQSPSSSRFALVGDPEASSSEEDSPPASVISVSSDSSAGRGRRGRAGNSDTDMSDRDNSWWTRPAVGKPFQPRKPKDSIDLLLSRAGGQKKAKRKRQGGAQRGQGTGRHSKLDTTNVRRMPAGFGKVASDNREGSRRHQTSSKSHGRLRQTRLDVVREQRPAIDLLDDDTLFDFDMPAQRDDEFAFLSNPVPAKAADVANDGRQVSAAGASSTDPHASSMPSTVQDHLNRPLGPLTPSTTAAGSVASFDNNRHNVVLPIRTIPAALGPAAPASDQSIVDSRRFAHHAGVHSTPARFPVSDVSGSVEGVVSSPGVQQQQQQMDAETWATYRKLRVDFGIRPLPFGLHFAASSYLGRGRLAKVLQVSEVDPTQIRGGDTSALPQSVFAMGMELRLDADVDEFRDLLPSLFDAMCVAILPEVGDVANSSLGLRSSVEASLSFIGQYITKAAQTAAGEQFESLFQAVKAHLSRTSDRLQAMAKLGSDAHATAALSLRWFAVEYAWRALVQRTNATESAFSQADYAAELSIAAQHLMLHLCKHGLHRTFGSIRISLSKRDQDPVLSDLTAELWICLIHLLRQVGTVAPEAERMCSFWSVFEAANKTLVQKGVGRQRMGASERTWYSMFVICALSQFGPASGMTGEIPTLTQHWPLVTFALSLIRFRFDEKTENTMSSTSIQRRDAYIRVILQRCLTLATKWQWRLDNADNALSKLFDIFNSHKLCNLPSEIERTHDYPAFLCKYDESSLKELTPEDLGEGHGSGRPLVFHVFVKLLAKAAYDLRAASANAADAERKVARLFSRMSPVRTMPFTKTSPPTSIERSILFNHYTMVLLYLLFVPSAANQRLRQIRSFLPFPGADIASQMTCIRAMLYIGVLFRHHDLPLQPVTTWFSEALPMLVQQHEALERQRLSGSKTGPYKDWTASQIYRELRSTSTLLIAALRAIQHVLKHPSLNAAESAEPLGYPDLQLLQADWIKTVLEGQVAIDPAIGREAMNTIQEFLKQRNQVIAASQAPKARSAPAANGNEPNEESQDSFAGMFDDVDMLMDDPMLASMLGEVSSGADPTPAQATLNAKDADFAVLIKGTISPALFRLLSNVYHPDRAKAGKRISLSFDNRLSLSFLGRPLREQRMLLEQQRSRQRYVELVVDCWAGCADVLVRNGLRDWDKYFSAFGDESWKRIIDPIGRRDVGLRFLNTALLRDPAAYEMYEAEFVSMWYQATVSRLLSIQDKFTRTLLEVDGDGPFFRNMPWARDPETGEVPKLKDTDFVKHRLAALLQGFDNLSLEFARPAAAGSNAHRKPMMFACVSATVAAMRQNVEDTPTNHPDRKDYLRFCLKVVTGMKERLGPGIMRGAGAEINAFETHLLSLGATLLSTAEEAAARKAREVDAMLLQATRADAGPAVAPAEERQLEKEQGDGGAVQEGIIAGS</sequence>
<feature type="region of interest" description="Disordered" evidence="2">
    <location>
        <begin position="856"/>
        <end position="1067"/>
    </location>
</feature>
<proteinExistence type="predicted"/>
<evidence type="ECO:0000313" key="3">
    <source>
        <dbReference type="EMBL" id="KAE8259754.1"/>
    </source>
</evidence>
<feature type="compositionally biased region" description="Polar residues" evidence="2">
    <location>
        <begin position="329"/>
        <end position="338"/>
    </location>
</feature>
<feature type="region of interest" description="Disordered" evidence="2">
    <location>
        <begin position="1120"/>
        <end position="1162"/>
    </location>
</feature>
<dbReference type="Proteomes" id="UP000077521">
    <property type="component" value="Unassembled WGS sequence"/>
</dbReference>
<evidence type="ECO:0000313" key="4">
    <source>
        <dbReference type="Proteomes" id="UP000077521"/>
    </source>
</evidence>
<feature type="compositionally biased region" description="Low complexity" evidence="2">
    <location>
        <begin position="766"/>
        <end position="776"/>
    </location>
</feature>
<feature type="compositionally biased region" description="Polar residues" evidence="2">
    <location>
        <begin position="522"/>
        <end position="535"/>
    </location>
</feature>
<feature type="compositionally biased region" description="Polar residues" evidence="2">
    <location>
        <begin position="1126"/>
        <end position="1143"/>
    </location>
</feature>
<dbReference type="GO" id="GO:0031297">
    <property type="term" value="P:replication fork processing"/>
    <property type="evidence" value="ECO:0007669"/>
    <property type="project" value="InterPro"/>
</dbReference>
<feature type="compositionally biased region" description="Basic residues" evidence="2">
    <location>
        <begin position="1005"/>
        <end position="1014"/>
    </location>
</feature>
<evidence type="ECO:0008006" key="5">
    <source>
        <dbReference type="Google" id="ProtNLM"/>
    </source>
</evidence>
<feature type="region of interest" description="Disordered" evidence="2">
    <location>
        <begin position="260"/>
        <end position="536"/>
    </location>
</feature>
<dbReference type="PANTHER" id="PTHR28122">
    <property type="entry name" value="E3 UBIQUITIN-PROTEIN LIGASE SUBSTRATE RECEPTOR MMS22"/>
    <property type="match status" value="1"/>
</dbReference>
<comment type="caution">
    <text evidence="3">The sequence shown here is derived from an EMBL/GenBank/DDBJ whole genome shotgun (WGS) entry which is preliminary data.</text>
</comment>
<keyword evidence="1" id="KW-0175">Coiled coil</keyword>
<dbReference type="PANTHER" id="PTHR28122:SF1">
    <property type="entry name" value="E3 UBIQUITIN-PROTEIN LIGASE SUBSTRATE RECEPTOR MMS22"/>
    <property type="match status" value="1"/>
</dbReference>
<dbReference type="Pfam" id="PF09462">
    <property type="entry name" value="Mus7"/>
    <property type="match status" value="1"/>
</dbReference>
<feature type="region of interest" description="Disordered" evidence="2">
    <location>
        <begin position="2313"/>
        <end position="2342"/>
    </location>
</feature>
<feature type="compositionally biased region" description="Basic and acidic residues" evidence="2">
    <location>
        <begin position="647"/>
        <end position="665"/>
    </location>
</feature>
<reference evidence="3" key="2">
    <citation type="journal article" date="2019" name="IMA Fungus">
        <title>Genome sequencing and comparison of five Tilletia species to identify candidate genes for the detection of regulated species infecting wheat.</title>
        <authorList>
            <person name="Nguyen H.D.T."/>
            <person name="Sultana T."/>
            <person name="Kesanakurti P."/>
            <person name="Hambleton S."/>
        </authorList>
    </citation>
    <scope>NUCLEOTIDE SEQUENCE</scope>
    <source>
        <strain evidence="3">DAOMC 236416</strain>
    </source>
</reference>
<feature type="compositionally biased region" description="Acidic residues" evidence="2">
    <location>
        <begin position="23"/>
        <end position="37"/>
    </location>
</feature>
<accession>A0A8T8TDY8</accession>
<dbReference type="InterPro" id="IPR019021">
    <property type="entry name" value="Mms22"/>
</dbReference>
<feature type="compositionally biased region" description="Basic and acidic residues" evidence="2">
    <location>
        <begin position="2319"/>
        <end position="2329"/>
    </location>
</feature>
<feature type="compositionally biased region" description="Polar residues" evidence="2">
    <location>
        <begin position="175"/>
        <end position="193"/>
    </location>
</feature>
<feature type="compositionally biased region" description="Polar residues" evidence="2">
    <location>
        <begin position="380"/>
        <end position="396"/>
    </location>
</feature>
<organism evidence="3 4">
    <name type="scientific">Tilletia indica</name>
    <dbReference type="NCBI Taxonomy" id="43049"/>
    <lineage>
        <taxon>Eukaryota</taxon>
        <taxon>Fungi</taxon>
        <taxon>Dikarya</taxon>
        <taxon>Basidiomycota</taxon>
        <taxon>Ustilaginomycotina</taxon>
        <taxon>Exobasidiomycetes</taxon>
        <taxon>Tilletiales</taxon>
        <taxon>Tilletiaceae</taxon>
        <taxon>Tilletia</taxon>
    </lineage>
</organism>
<keyword evidence="4" id="KW-1185">Reference proteome</keyword>
<dbReference type="GO" id="GO:0035361">
    <property type="term" value="C:Cul8-RING ubiquitin ligase complex"/>
    <property type="evidence" value="ECO:0007669"/>
    <property type="project" value="TreeGrafter"/>
</dbReference>
<feature type="compositionally biased region" description="Basic and acidic residues" evidence="2">
    <location>
        <begin position="627"/>
        <end position="636"/>
    </location>
</feature>
<feature type="compositionally biased region" description="Polar residues" evidence="2">
    <location>
        <begin position="43"/>
        <end position="65"/>
    </location>
</feature>
<feature type="compositionally biased region" description="Polar residues" evidence="2">
    <location>
        <begin position="346"/>
        <end position="362"/>
    </location>
</feature>
<feature type="compositionally biased region" description="Basic residues" evidence="2">
    <location>
        <begin position="1054"/>
        <end position="1067"/>
    </location>
</feature>
<feature type="compositionally biased region" description="Basic and acidic residues" evidence="2">
    <location>
        <begin position="429"/>
        <end position="449"/>
    </location>
</feature>
<reference evidence="3" key="1">
    <citation type="submission" date="2016-04" db="EMBL/GenBank/DDBJ databases">
        <authorList>
            <person name="Nguyen H.D."/>
            <person name="Samba Siva P."/>
            <person name="Cullis J."/>
            <person name="Levesque C.A."/>
            <person name="Hambleton S."/>
        </authorList>
    </citation>
    <scope>NUCLEOTIDE SEQUENCE</scope>
    <source>
        <strain evidence="3">DAOMC 236416</strain>
    </source>
</reference>
<feature type="compositionally biased region" description="Low complexity" evidence="2">
    <location>
        <begin position="942"/>
        <end position="956"/>
    </location>
</feature>
<evidence type="ECO:0000256" key="2">
    <source>
        <dbReference type="SAM" id="MobiDB-lite"/>
    </source>
</evidence>
<feature type="compositionally biased region" description="Polar residues" evidence="2">
    <location>
        <begin position="459"/>
        <end position="474"/>
    </location>
</feature>
<feature type="region of interest" description="Disordered" evidence="2">
    <location>
        <begin position="559"/>
        <end position="826"/>
    </location>
</feature>
<evidence type="ECO:0000256" key="1">
    <source>
        <dbReference type="SAM" id="Coils"/>
    </source>
</evidence>
<feature type="compositionally biased region" description="Polar residues" evidence="2">
    <location>
        <begin position="916"/>
        <end position="925"/>
    </location>
</feature>
<dbReference type="GO" id="GO:0005634">
    <property type="term" value="C:nucleus"/>
    <property type="evidence" value="ECO:0007669"/>
    <property type="project" value="InterPro"/>
</dbReference>
<name>A0A8T8TDY8_9BASI</name>
<feature type="compositionally biased region" description="Basic residues" evidence="2">
    <location>
        <begin position="617"/>
        <end position="626"/>
    </location>
</feature>
<feature type="region of interest" description="Disordered" evidence="2">
    <location>
        <begin position="1"/>
        <end position="208"/>
    </location>
</feature>
<gene>
    <name evidence="3" type="ORF">A4X13_0g788</name>
</gene>
<feature type="compositionally biased region" description="Acidic residues" evidence="2">
    <location>
        <begin position="586"/>
        <end position="607"/>
    </location>
</feature>
<feature type="compositionally biased region" description="Pro residues" evidence="2">
    <location>
        <begin position="136"/>
        <end position="146"/>
    </location>
</feature>
<dbReference type="EMBL" id="LWDF02000027">
    <property type="protein sequence ID" value="KAE8259754.1"/>
    <property type="molecule type" value="Genomic_DNA"/>
</dbReference>
<feature type="compositionally biased region" description="Basic and acidic residues" evidence="2">
    <location>
        <begin position="563"/>
        <end position="584"/>
    </location>
</feature>